<dbReference type="InterPro" id="IPR052035">
    <property type="entry name" value="ZnF_BED_domain_contain"/>
</dbReference>
<evidence type="ECO:0000313" key="4">
    <source>
        <dbReference type="Proteomes" id="UP000504610"/>
    </source>
</evidence>
<feature type="compositionally biased region" description="Basic and acidic residues" evidence="2">
    <location>
        <begin position="384"/>
        <end position="393"/>
    </location>
</feature>
<accession>A0A6J0LSJ7</accession>
<reference evidence="4" key="1">
    <citation type="journal article" date="2019" name="Database">
        <title>The radish genome database (RadishGD): an integrated information resource for radish genomics.</title>
        <authorList>
            <person name="Yu H.J."/>
            <person name="Baek S."/>
            <person name="Lee Y.J."/>
            <person name="Cho A."/>
            <person name="Mun J.H."/>
        </authorList>
    </citation>
    <scope>NUCLEOTIDE SEQUENCE [LARGE SCALE GENOMIC DNA]</scope>
    <source>
        <strain evidence="4">cv. WK10039</strain>
    </source>
</reference>
<protein>
    <submittedName>
        <fullName evidence="5">Zinc finger BED domain-containing protein RICESLEEPER 2-like</fullName>
    </submittedName>
</protein>
<sequence length="393" mass="44611">MYVKRKASMCNMFSSSKQHVSLTTDIWVAPSTAASYMVVTAHWIDTNWRLRKLIIGFKNVIDHKGVTIARVLEECLSEWSIMKIFTIIVDNATVNTNALKIFAELYGAIASDALVLDGRFLHMGCPAHIVNLVVKDGLKEIDDSICAIRNSITYVRSSTTRLNSFELCVLSGKTRWNSTYLMLSKALKFRLAFDRMEAEDKLYNEYFQETMDGKKRVGPPTRDDWDAVEGLVRFLVIFYNSTLVVFASNSVNSYKCYTEIVTIERNLIKLSNDLDVELRKKAMAMRENFNKYWEGLKKINRLLIVASILDPRNKMRFATLCFERVYGKDNVETKALQSSVADVLKSLFEEYTLRYVTVHGDDIIGTRSQSGATSSQSTGQDGSSRMDLDTDVG</sequence>
<dbReference type="GO" id="GO:0003677">
    <property type="term" value="F:DNA binding"/>
    <property type="evidence" value="ECO:0007669"/>
    <property type="project" value="UniProtKB-KW"/>
</dbReference>
<dbReference type="InterPro" id="IPR012337">
    <property type="entry name" value="RNaseH-like_sf"/>
</dbReference>
<keyword evidence="1" id="KW-0238">DNA-binding</keyword>
<dbReference type="KEGG" id="rsz:108833946"/>
<dbReference type="PANTHER" id="PTHR46481">
    <property type="entry name" value="ZINC FINGER BED DOMAIN-CONTAINING PROTEIN 4"/>
    <property type="match status" value="1"/>
</dbReference>
<evidence type="ECO:0000313" key="5">
    <source>
        <dbReference type="RefSeq" id="XP_018462833.1"/>
    </source>
</evidence>
<gene>
    <name evidence="5" type="primary">LOC108833946</name>
</gene>
<evidence type="ECO:0000256" key="1">
    <source>
        <dbReference type="ARBA" id="ARBA00023125"/>
    </source>
</evidence>
<feature type="domain" description="hAT-like transposase RNase-H fold" evidence="3">
    <location>
        <begin position="256"/>
        <end position="351"/>
    </location>
</feature>
<dbReference type="SUPFAM" id="SSF53098">
    <property type="entry name" value="Ribonuclease H-like"/>
    <property type="match status" value="1"/>
</dbReference>
<feature type="compositionally biased region" description="Low complexity" evidence="2">
    <location>
        <begin position="367"/>
        <end position="383"/>
    </location>
</feature>
<name>A0A6J0LSJ7_RAPSA</name>
<reference evidence="5" key="2">
    <citation type="submission" date="2025-08" db="UniProtKB">
        <authorList>
            <consortium name="RefSeq"/>
        </authorList>
    </citation>
    <scope>IDENTIFICATION</scope>
    <source>
        <tissue evidence="5">Leaf</tissue>
    </source>
</reference>
<dbReference type="OrthoDB" id="1745426at2759"/>
<dbReference type="RefSeq" id="XP_018462833.1">
    <property type="nucleotide sequence ID" value="XM_018607331.1"/>
</dbReference>
<evidence type="ECO:0000259" key="3">
    <source>
        <dbReference type="Pfam" id="PF14372"/>
    </source>
</evidence>
<evidence type="ECO:0000256" key="2">
    <source>
        <dbReference type="SAM" id="MobiDB-lite"/>
    </source>
</evidence>
<dbReference type="Pfam" id="PF14372">
    <property type="entry name" value="hAT-like_RNase-H"/>
    <property type="match status" value="1"/>
</dbReference>
<feature type="region of interest" description="Disordered" evidence="2">
    <location>
        <begin position="367"/>
        <end position="393"/>
    </location>
</feature>
<dbReference type="PANTHER" id="PTHR46481:SF2">
    <property type="entry name" value="BED-TYPE DOMAIN-CONTAINING PROTEIN"/>
    <property type="match status" value="1"/>
</dbReference>
<dbReference type="GeneID" id="108833946"/>
<organism evidence="4 5">
    <name type="scientific">Raphanus sativus</name>
    <name type="common">Radish</name>
    <name type="synonym">Raphanus raphanistrum var. sativus</name>
    <dbReference type="NCBI Taxonomy" id="3726"/>
    <lineage>
        <taxon>Eukaryota</taxon>
        <taxon>Viridiplantae</taxon>
        <taxon>Streptophyta</taxon>
        <taxon>Embryophyta</taxon>
        <taxon>Tracheophyta</taxon>
        <taxon>Spermatophyta</taxon>
        <taxon>Magnoliopsida</taxon>
        <taxon>eudicotyledons</taxon>
        <taxon>Gunneridae</taxon>
        <taxon>Pentapetalae</taxon>
        <taxon>rosids</taxon>
        <taxon>malvids</taxon>
        <taxon>Brassicales</taxon>
        <taxon>Brassicaceae</taxon>
        <taxon>Brassiceae</taxon>
        <taxon>Raphanus</taxon>
    </lineage>
</organism>
<dbReference type="AlphaFoldDB" id="A0A6J0LSJ7"/>
<dbReference type="Proteomes" id="UP000504610">
    <property type="component" value="Chromosome 2"/>
</dbReference>
<dbReference type="InterPro" id="IPR025525">
    <property type="entry name" value="hAT-like_transposase_RNase-H"/>
</dbReference>
<keyword evidence="4" id="KW-1185">Reference proteome</keyword>
<proteinExistence type="predicted"/>